<evidence type="ECO:0000256" key="1">
    <source>
        <dbReference type="SAM" id="SignalP"/>
    </source>
</evidence>
<feature type="signal peptide" evidence="1">
    <location>
        <begin position="1"/>
        <end position="19"/>
    </location>
</feature>
<dbReference type="Pfam" id="PF11150">
    <property type="entry name" value="DUF2927"/>
    <property type="match status" value="1"/>
</dbReference>
<dbReference type="RefSeq" id="WP_159976427.1">
    <property type="nucleotide sequence ID" value="NZ_BLIV01000003.1"/>
</dbReference>
<evidence type="ECO:0000313" key="2">
    <source>
        <dbReference type="EMBL" id="GFE50085.1"/>
    </source>
</evidence>
<comment type="caution">
    <text evidence="2">The sequence shown here is derived from an EMBL/GenBank/DDBJ whole genome shotgun (WGS) entry which is preliminary data.</text>
</comment>
<evidence type="ECO:0008006" key="4">
    <source>
        <dbReference type="Google" id="ProtNLM"/>
    </source>
</evidence>
<dbReference type="AlphaFoldDB" id="A0A640VT61"/>
<sequence>MKRRAILGLMMLLSACAPASQTAPPSRAVIADSTLPPMKSFGRARVTGAPIANADLAQDFLDLSFRMESGRVLPILTRFEGPITLRVTGTPPPTLAADLSALLARLRDEASIPIRTTESAQANITIQAVPGKDIRRLLPQAACFVVPNVGSLQEYRGARRSPETNWAALQTRERLAIFLPSDASPQEARDCLHEELAQALGPLNDLYRLPNSVFNDDNVHAVLTPFDMLILRATYAPELRSGMSQAEVARRLPAIFARINPAGRTARRAPTTPTPRAWQEAIQTALGPGAGPSTRRAAAQRAVAIAQQEGWTDLRLAFAHYALGRTLQATDAAIALRHFQAADTLYARSPDTHLHRAYVATQLAAYDLTEGNGARALRRIAPHLEPARAAQNASLLATLQLMRSEALSLTGRDAQAARVRLDSLGWARYGFGPDWAVRARQREIANLNPLNTPT</sequence>
<dbReference type="PROSITE" id="PS51257">
    <property type="entry name" value="PROKAR_LIPOPROTEIN"/>
    <property type="match status" value="1"/>
</dbReference>
<dbReference type="InterPro" id="IPR021323">
    <property type="entry name" value="DUF2927"/>
</dbReference>
<dbReference type="Proteomes" id="UP000436522">
    <property type="component" value="Unassembled WGS sequence"/>
</dbReference>
<dbReference type="OrthoDB" id="7823193at2"/>
<evidence type="ECO:0000313" key="3">
    <source>
        <dbReference type="Proteomes" id="UP000436522"/>
    </source>
</evidence>
<accession>A0A640VT61</accession>
<proteinExistence type="predicted"/>
<reference evidence="2 3" key="1">
    <citation type="submission" date="2019-12" db="EMBL/GenBank/DDBJ databases">
        <title>Roseobacter cerasinus sp. nov., isolated from seawater around aquaculture.</title>
        <authorList>
            <person name="Muramatsu S."/>
            <person name="Takabe Y."/>
            <person name="Mori K."/>
            <person name="Takaichi S."/>
            <person name="Hanada S."/>
        </authorList>
    </citation>
    <scope>NUCLEOTIDE SEQUENCE [LARGE SCALE GENOMIC DNA]</scope>
    <source>
        <strain evidence="2 3">AI77</strain>
    </source>
</reference>
<keyword evidence="3" id="KW-1185">Reference proteome</keyword>
<organism evidence="2 3">
    <name type="scientific">Roseobacter cerasinus</name>
    <dbReference type="NCBI Taxonomy" id="2602289"/>
    <lineage>
        <taxon>Bacteria</taxon>
        <taxon>Pseudomonadati</taxon>
        <taxon>Pseudomonadota</taxon>
        <taxon>Alphaproteobacteria</taxon>
        <taxon>Rhodobacterales</taxon>
        <taxon>Roseobacteraceae</taxon>
        <taxon>Roseobacter</taxon>
    </lineage>
</organism>
<keyword evidence="1" id="KW-0732">Signal</keyword>
<dbReference type="EMBL" id="BLIV01000003">
    <property type="protein sequence ID" value="GFE50085.1"/>
    <property type="molecule type" value="Genomic_DNA"/>
</dbReference>
<gene>
    <name evidence="2" type="ORF">So717_18380</name>
</gene>
<protein>
    <recommendedName>
        <fullName evidence="4">ATP-dependent transcriptional regulator</fullName>
    </recommendedName>
</protein>
<feature type="chain" id="PRO_5025011473" description="ATP-dependent transcriptional regulator" evidence="1">
    <location>
        <begin position="20"/>
        <end position="454"/>
    </location>
</feature>
<name>A0A640VT61_9RHOB</name>